<accession>A0ABU3NV07</accession>
<dbReference type="InterPro" id="IPR038996">
    <property type="entry name" value="Gp14"/>
</dbReference>
<keyword evidence="2" id="KW-1185">Reference proteome</keyword>
<reference evidence="1 2" key="1">
    <citation type="submission" date="2023-07" db="EMBL/GenBank/DDBJ databases">
        <title>The novel representative of Negativicutes class, Anaeroselena agilis gen. nov. sp. nov.</title>
        <authorList>
            <person name="Prokofeva M.I."/>
            <person name="Elcheninov A.G."/>
            <person name="Klyukina A."/>
            <person name="Kublanov I.V."/>
            <person name="Frolov E.N."/>
            <person name="Podosokorskaya O.A."/>
        </authorList>
    </citation>
    <scope>NUCLEOTIDE SEQUENCE [LARGE SCALE GENOMIC DNA]</scope>
    <source>
        <strain evidence="1 2">4137-cl</strain>
    </source>
</reference>
<proteinExistence type="predicted"/>
<dbReference type="Proteomes" id="UP001254848">
    <property type="component" value="Unassembled WGS sequence"/>
</dbReference>
<sequence>MGVLTALGTALGIYGQVEAYNAQGRAAQQQGQAAITNMNYAFQNYEIQRRDAFDAAVEQIASTRLNAQSLNAGADVAINEKLGAGRTATLLKRSVRGDEARKVAAIQSNYQQKSNEVDLNKEAQLISTKNRIANIKTPSKTALMVGVASSLVKGVSAMEEQRLHAEENDLDWDFWGGAKKKGG</sequence>
<evidence type="ECO:0008006" key="3">
    <source>
        <dbReference type="Google" id="ProtNLM"/>
    </source>
</evidence>
<name>A0ABU3NV07_9FIRM</name>
<protein>
    <recommendedName>
        <fullName evidence="3">Minor capsid protein</fullName>
    </recommendedName>
</protein>
<dbReference type="RefSeq" id="WP_413779186.1">
    <property type="nucleotide sequence ID" value="NZ_JAUOZS010000001.1"/>
</dbReference>
<organism evidence="1 2">
    <name type="scientific">Anaeroselena agilis</name>
    <dbReference type="NCBI Taxonomy" id="3063788"/>
    <lineage>
        <taxon>Bacteria</taxon>
        <taxon>Bacillati</taxon>
        <taxon>Bacillota</taxon>
        <taxon>Negativicutes</taxon>
        <taxon>Acetonemataceae</taxon>
        <taxon>Anaeroselena</taxon>
    </lineage>
</organism>
<comment type="caution">
    <text evidence="1">The sequence shown here is derived from an EMBL/GenBank/DDBJ whole genome shotgun (WGS) entry which is preliminary data.</text>
</comment>
<evidence type="ECO:0000313" key="2">
    <source>
        <dbReference type="Proteomes" id="UP001254848"/>
    </source>
</evidence>
<dbReference type="EMBL" id="JAUOZS010000001">
    <property type="protein sequence ID" value="MDT8900650.1"/>
    <property type="molecule type" value="Genomic_DNA"/>
</dbReference>
<gene>
    <name evidence="1" type="ORF">Q4T40_05270</name>
</gene>
<dbReference type="Pfam" id="PF24072">
    <property type="entry name" value="T7_gp14"/>
    <property type="match status" value="1"/>
</dbReference>
<evidence type="ECO:0000313" key="1">
    <source>
        <dbReference type="EMBL" id="MDT8900650.1"/>
    </source>
</evidence>